<dbReference type="Proteomes" id="UP000272613">
    <property type="component" value="Unassembled WGS sequence"/>
</dbReference>
<dbReference type="Pfam" id="PF13402">
    <property type="entry name" value="Peptidase_M60"/>
    <property type="match status" value="1"/>
</dbReference>
<accession>A0AB37QFJ4</accession>
<dbReference type="Gene3D" id="2.60.120.1250">
    <property type="entry name" value="Peptidase M60, enhancin-like domain 1"/>
    <property type="match status" value="1"/>
</dbReference>
<dbReference type="InterPro" id="IPR031161">
    <property type="entry name" value="Peptidase_M60_dom"/>
</dbReference>
<comment type="caution">
    <text evidence="3">The sequence shown here is derived from an EMBL/GenBank/DDBJ whole genome shotgun (WGS) entry which is preliminary data.</text>
</comment>
<dbReference type="AlphaFoldDB" id="A0AB37QFJ4"/>
<proteinExistence type="predicted"/>
<sequence>MIMDDRHGDTPGSEPVSPTPRQTSFTVTGRTSAYLNKVRQMRPRAHSDYQPTSFYVTKGERLELSHYEQSAGKISAVIGVPRINTPIVIDLKVGLNAIDVPESGLLSFIYQEAGKSVPITIKGDYSYVPAFTLKETTNAMWQARMAQYNNAPVVMLTSERAIIVVRYESARLYITDPEKLMAYYDEVIRSQDDISGALGEGETEWAIDPNKHFHVEADTGYMFAADGHMGYSGAVALRYLLSGNIAKERWGPWHESGHQRQIDPMTWAGMTEVTVNIYSLATQERMDGRASRLDNQYPSIKQYLNSSHRVFSELPNLFQKAAMFWQLHQTFGPPFYPQLHQRYRLMQAPPQQSGDKIQRFIVETSLISGRDLSTFFDKWGIYSTPETLRQITDLPSLEKPIWETDATITFPISLPVPVYFPELTHILSDLKADFNQTTRFSINEKWFEKFRYNVTRNGLVMATVNHAVCTNCSVILDGNRCYIEVHIQIMPGEKWAVNVVTHEPNSLQYEAASTRSYPLLLATIKNLFTDDHCAELRPGLTQLALNTYFSEVNRLQINEIHARLLRRAQRIYLQKMIASVQISSGFISVAFATADFKNYTYALRGTSLVYATLDKGYPSQSDLIENIWVKYGAVDPNDTYSITVSMDHSNTPYVLFSATLAESRIALPIRALFTDYTMTTLTPLADQQTINTLYRTVNGDPLISITNRADYQSYLSIAQRLLLQTTIAKVVRTANSLSVYFEGDVFKTHNYKLYVNDRYSSEVTQGRPYYSSLSNGVWTSNAKFDSDDNCKVFCEHSGMTYTLYESNTATAVHLSALQDADLTHCDPSAL</sequence>
<dbReference type="InterPro" id="IPR042279">
    <property type="entry name" value="Pep_M60_3"/>
</dbReference>
<dbReference type="Gene3D" id="3.40.390.80">
    <property type="entry name" value="Peptidase M60, enhancin-like domain 2"/>
    <property type="match status" value="1"/>
</dbReference>
<evidence type="ECO:0000259" key="2">
    <source>
        <dbReference type="PROSITE" id="PS51723"/>
    </source>
</evidence>
<dbReference type="EMBL" id="RBSH01000340">
    <property type="protein sequence ID" value="RMR93737.1"/>
    <property type="molecule type" value="Genomic_DNA"/>
</dbReference>
<organism evidence="3 4">
    <name type="scientific">Pseudomonas coronafaciens pv. garcae</name>
    <dbReference type="NCBI Taxonomy" id="251653"/>
    <lineage>
        <taxon>Bacteria</taxon>
        <taxon>Pseudomonadati</taxon>
        <taxon>Pseudomonadota</taxon>
        <taxon>Gammaproteobacteria</taxon>
        <taxon>Pseudomonadales</taxon>
        <taxon>Pseudomonadaceae</taxon>
        <taxon>Pseudomonas</taxon>
        <taxon>Pseudomonas coronafaciens</taxon>
    </lineage>
</organism>
<name>A0AB37QFJ4_9PSED</name>
<evidence type="ECO:0000313" key="4">
    <source>
        <dbReference type="Proteomes" id="UP000272613"/>
    </source>
</evidence>
<evidence type="ECO:0000313" key="3">
    <source>
        <dbReference type="EMBL" id="RMR93737.1"/>
    </source>
</evidence>
<gene>
    <name evidence="3" type="ORF">ALP74_03481</name>
</gene>
<dbReference type="InterPro" id="IPR051244">
    <property type="entry name" value="TCAF"/>
</dbReference>
<dbReference type="SMART" id="SM01276">
    <property type="entry name" value="M60-like"/>
    <property type="match status" value="1"/>
</dbReference>
<protein>
    <recommendedName>
        <fullName evidence="2">Peptidase M60 domain-containing protein</fullName>
    </recommendedName>
</protein>
<dbReference type="PANTHER" id="PTHR15730">
    <property type="entry name" value="EXPERIMENTAL AUTOIMMUNE PROSTATITIS ANTIGEN 2-RELATED"/>
    <property type="match status" value="1"/>
</dbReference>
<dbReference type="PANTHER" id="PTHR15730:SF5">
    <property type="entry name" value="SI:CH211-210B2.2-RELATED"/>
    <property type="match status" value="1"/>
</dbReference>
<dbReference type="PROSITE" id="PS51723">
    <property type="entry name" value="PEPTIDASE_M60"/>
    <property type="match status" value="1"/>
</dbReference>
<feature type="region of interest" description="Disordered" evidence="1">
    <location>
        <begin position="1"/>
        <end position="27"/>
    </location>
</feature>
<dbReference type="Gene3D" id="1.10.390.30">
    <property type="entry name" value="Peptidase M60, enhancin-like domain 3"/>
    <property type="match status" value="1"/>
</dbReference>
<feature type="domain" description="Peptidase M60" evidence="2">
    <location>
        <begin position="47"/>
        <end position="332"/>
    </location>
</feature>
<evidence type="ECO:0000256" key="1">
    <source>
        <dbReference type="SAM" id="MobiDB-lite"/>
    </source>
</evidence>
<reference evidence="3 4" key="1">
    <citation type="submission" date="2018-08" db="EMBL/GenBank/DDBJ databases">
        <title>Recombination of ecologically and evolutionarily significant loci maintains genetic cohesion in the Pseudomonas syringae species complex.</title>
        <authorList>
            <person name="Dillon M."/>
            <person name="Thakur S."/>
            <person name="Almeida R.N.D."/>
            <person name="Weir B.S."/>
            <person name="Guttman D.S."/>
        </authorList>
    </citation>
    <scope>NUCLEOTIDE SEQUENCE [LARGE SCALE GENOMIC DNA]</scope>
    <source>
        <strain evidence="3 4">ICMP 5019</strain>
    </source>
</reference>